<comment type="pathway">
    <text evidence="3">Metabolic intermediate metabolism; (R)-mevalonate degradation; (S)-3-hydroxy-3-methylglutaryl-CoA from (R)-mevalonate: step 1/1.</text>
</comment>
<dbReference type="Pfam" id="PF08544">
    <property type="entry name" value="GHMP_kinases_C"/>
    <property type="match status" value="1"/>
</dbReference>
<dbReference type="InterPro" id="IPR002202">
    <property type="entry name" value="HMG_CoA_Rdtase"/>
</dbReference>
<evidence type="ECO:0000256" key="3">
    <source>
        <dbReference type="RuleBase" id="RU361219"/>
    </source>
</evidence>
<dbReference type="RefSeq" id="WP_100792705.1">
    <property type="nucleotide sequence ID" value="NZ_FOMX01000002.1"/>
</dbReference>
<dbReference type="SUPFAM" id="SSF55035">
    <property type="entry name" value="NAD-binding domain of HMG-CoA reductase"/>
    <property type="match status" value="1"/>
</dbReference>
<dbReference type="Gene3D" id="3.90.770.10">
    <property type="entry name" value="3-hydroxy-3-methylglutaryl-coenzyme A Reductase, Chain A, domain 2"/>
    <property type="match status" value="2"/>
</dbReference>
<dbReference type="UniPathway" id="UPA00257">
    <property type="reaction ID" value="UER00367"/>
</dbReference>
<comment type="catalytic activity">
    <reaction evidence="3">
        <text>(R)-mevalonate + 2 NAD(+) + CoA = (3S)-3-hydroxy-3-methylglutaryl-CoA + 2 NADH + 2 H(+)</text>
        <dbReference type="Rhea" id="RHEA:14833"/>
        <dbReference type="ChEBI" id="CHEBI:15378"/>
        <dbReference type="ChEBI" id="CHEBI:36464"/>
        <dbReference type="ChEBI" id="CHEBI:43074"/>
        <dbReference type="ChEBI" id="CHEBI:57287"/>
        <dbReference type="ChEBI" id="CHEBI:57540"/>
        <dbReference type="ChEBI" id="CHEBI:57945"/>
        <dbReference type="EC" id="1.1.1.88"/>
    </reaction>
</comment>
<dbReference type="InterPro" id="IPR014721">
    <property type="entry name" value="Ribsml_uS5_D2-typ_fold_subgr"/>
</dbReference>
<dbReference type="InterPro" id="IPR023074">
    <property type="entry name" value="HMG_CoA_Rdtase_cat_sf"/>
</dbReference>
<dbReference type="PROSITE" id="PS01192">
    <property type="entry name" value="HMG_COA_REDUCTASE_3"/>
    <property type="match status" value="1"/>
</dbReference>
<proteinExistence type="inferred from homology"/>
<dbReference type="InterPro" id="IPR009023">
    <property type="entry name" value="HMG_CoA_Rdtase_NAD(P)-bd_sf"/>
</dbReference>
<dbReference type="GO" id="GO:0140643">
    <property type="term" value="F:hydroxymethylglutaryl-CoA reductase (NADH) activity"/>
    <property type="evidence" value="ECO:0007669"/>
    <property type="project" value="UniProtKB-EC"/>
</dbReference>
<organism evidence="5 6">
    <name type="scientific">Nannocystis exedens</name>
    <dbReference type="NCBI Taxonomy" id="54"/>
    <lineage>
        <taxon>Bacteria</taxon>
        <taxon>Pseudomonadati</taxon>
        <taxon>Myxococcota</taxon>
        <taxon>Polyangia</taxon>
        <taxon>Nannocystales</taxon>
        <taxon>Nannocystaceae</taxon>
        <taxon>Nannocystis</taxon>
    </lineage>
</organism>
<dbReference type="SUPFAM" id="SSF54211">
    <property type="entry name" value="Ribosomal protein S5 domain 2-like"/>
    <property type="match status" value="1"/>
</dbReference>
<dbReference type="SUPFAM" id="SSF55060">
    <property type="entry name" value="GHMP Kinase, C-terminal domain"/>
    <property type="match status" value="1"/>
</dbReference>
<dbReference type="InterPro" id="IPR004553">
    <property type="entry name" value="HMG_CoA_Rdtase_bac-typ"/>
</dbReference>
<dbReference type="CDD" id="cd00644">
    <property type="entry name" value="HMG-CoA_reductase_classII"/>
    <property type="match status" value="1"/>
</dbReference>
<protein>
    <recommendedName>
        <fullName evidence="3">3-hydroxy-3-methylglutaryl coenzyme A reductase</fullName>
        <shortName evidence="3">HMG-CoA reductase</shortName>
        <ecNumber evidence="3">1.1.1.88</ecNumber>
    </recommendedName>
</protein>
<dbReference type="InterPro" id="IPR036554">
    <property type="entry name" value="GHMP_kinase_C_sf"/>
</dbReference>
<dbReference type="GO" id="GO:0004420">
    <property type="term" value="F:hydroxymethylglutaryl-CoA reductase (NADPH) activity"/>
    <property type="evidence" value="ECO:0007669"/>
    <property type="project" value="InterPro"/>
</dbReference>
<dbReference type="NCBIfam" id="TIGR00532">
    <property type="entry name" value="HMG_CoA_R_NAD"/>
    <property type="match status" value="1"/>
</dbReference>
<dbReference type="PANTHER" id="PTHR10572:SF24">
    <property type="entry name" value="3-HYDROXY-3-METHYLGLUTARYL-COENZYME A REDUCTASE"/>
    <property type="match status" value="1"/>
</dbReference>
<dbReference type="AlphaFoldDB" id="A0A1I1T1Z4"/>
<dbReference type="STRING" id="54.SAMN02745121_00440"/>
<dbReference type="Gene3D" id="3.30.70.890">
    <property type="entry name" value="GHMP kinase, C-terminal domain"/>
    <property type="match status" value="1"/>
</dbReference>
<dbReference type="SUPFAM" id="SSF56542">
    <property type="entry name" value="Substrate-binding domain of HMG-CoA reductase"/>
    <property type="match status" value="1"/>
</dbReference>
<sequence length="751" mass="76919">MTRLAVSAPGKAFLIGEYAVLAGATALVTAVGRRAVAADCDDPDRPPASPLTEAAYAHVRQFLSESTGTKAPGPLTSVDTGSFAAGARKLGLGSSAAAVAAVVGFHLAEAGHDPEDPAVRAIALRLAQAAHAQVQGGGSGADVACAVFGGTIAFARGEAPVAVAHPAWLHVGFFDAGAPADTASFVQQVRVAGERDPQAYAAATAQLRRAAELFRSGYESPDPDIGLTAIRDAVALHNDGLRALQRMSDAPIVTPAIAAIVDQAARMGLAAKPSGAGGGDLVVVFAARQADLDLLAERLQREHGLCAIGRLPVAAPGLRRDERPPLSSRMSGFFRLGVDGRRDAVASATRIPRDRFAALDPGSLDLGSADNLIENVIGTLELPLAVATNFRINGRDFLVPMAVEEASVVAAASNAAKMIRAGGGFYARSDPPWMIAQVQLTAPKAGDAADLAVAAIHAARADLLALADSAHPRLVARGGGARDLLVRVLAPDMLVVDVVVDCQDAMGANLLNTIGEVLAPRLSDMTGWTAGLRILSNLADRRRAHVTCRVPPGALAGRGFSGAAAAAGIASASRFAELDPYRAATHNKGVMNGVDAVALATGQDWRAIEAGAHAYAGLTGAYRPLATWRVDADGWLCGAISLPAAVGVVGGATKVHPAARLALEILGATSGAELGQVMAAVGLASNLAALRALATEGIQRGHMSLHARSVALGAGAQGAEVDLLVHRLVESAEIKHDRAVLLLRELRSESR</sequence>
<name>A0A1I1T1Z4_9BACT</name>
<dbReference type="GO" id="GO:0015936">
    <property type="term" value="P:coenzyme A metabolic process"/>
    <property type="evidence" value="ECO:0007669"/>
    <property type="project" value="InterPro"/>
</dbReference>
<evidence type="ECO:0000259" key="4">
    <source>
        <dbReference type="Pfam" id="PF08544"/>
    </source>
</evidence>
<dbReference type="EMBL" id="FOMX01000002">
    <property type="protein sequence ID" value="SFD52709.1"/>
    <property type="molecule type" value="Genomic_DNA"/>
</dbReference>
<keyword evidence="6" id="KW-1185">Reference proteome</keyword>
<evidence type="ECO:0000313" key="5">
    <source>
        <dbReference type="EMBL" id="SFD52709.1"/>
    </source>
</evidence>
<keyword evidence="3" id="KW-0520">NAD</keyword>
<dbReference type="EC" id="1.1.1.88" evidence="3"/>
<dbReference type="PROSITE" id="PS00318">
    <property type="entry name" value="HMG_COA_REDUCTASE_2"/>
    <property type="match status" value="1"/>
</dbReference>
<dbReference type="Proteomes" id="UP000199400">
    <property type="component" value="Unassembled WGS sequence"/>
</dbReference>
<dbReference type="Gene3D" id="1.10.8.660">
    <property type="match status" value="1"/>
</dbReference>
<dbReference type="PRINTS" id="PR00071">
    <property type="entry name" value="HMGCOARDTASE"/>
</dbReference>
<reference evidence="6" key="1">
    <citation type="submission" date="2016-10" db="EMBL/GenBank/DDBJ databases">
        <authorList>
            <person name="Varghese N."/>
            <person name="Submissions S."/>
        </authorList>
    </citation>
    <scope>NUCLEOTIDE SEQUENCE [LARGE SCALE GENOMIC DNA]</scope>
    <source>
        <strain evidence="6">ATCC 25963</strain>
    </source>
</reference>
<dbReference type="PROSITE" id="PS50065">
    <property type="entry name" value="HMG_COA_REDUCTASE_4"/>
    <property type="match status" value="1"/>
</dbReference>
<gene>
    <name evidence="5" type="ORF">SAMN02745121_00440</name>
</gene>
<dbReference type="InterPro" id="IPR013750">
    <property type="entry name" value="GHMP_kinase_C_dom"/>
</dbReference>
<dbReference type="InterPro" id="IPR023076">
    <property type="entry name" value="HMG_CoA_Rdtase_CS"/>
</dbReference>
<accession>A0A1I1T1Z4</accession>
<feature type="domain" description="GHMP kinase C-terminal" evidence="4">
    <location>
        <begin position="236"/>
        <end position="301"/>
    </location>
</feature>
<evidence type="ECO:0000313" key="6">
    <source>
        <dbReference type="Proteomes" id="UP000199400"/>
    </source>
</evidence>
<dbReference type="Pfam" id="PF00368">
    <property type="entry name" value="HMG-CoA_red"/>
    <property type="match status" value="1"/>
</dbReference>
<dbReference type="PANTHER" id="PTHR10572">
    <property type="entry name" value="3-HYDROXY-3-METHYLGLUTARYL-COENZYME A REDUCTASE"/>
    <property type="match status" value="1"/>
</dbReference>
<dbReference type="InterPro" id="IPR020568">
    <property type="entry name" value="Ribosomal_Su5_D2-typ_SF"/>
</dbReference>
<comment type="similarity">
    <text evidence="1 3">Belongs to the HMG-CoA reductase family.</text>
</comment>
<keyword evidence="2 3" id="KW-0560">Oxidoreductase</keyword>
<evidence type="ECO:0000256" key="1">
    <source>
        <dbReference type="ARBA" id="ARBA00007661"/>
    </source>
</evidence>
<dbReference type="InterPro" id="IPR009029">
    <property type="entry name" value="HMG_CoA_Rdtase_sub-bd_dom_sf"/>
</dbReference>
<dbReference type="Gene3D" id="3.30.230.10">
    <property type="match status" value="1"/>
</dbReference>
<evidence type="ECO:0000256" key="2">
    <source>
        <dbReference type="ARBA" id="ARBA00023002"/>
    </source>
</evidence>